<dbReference type="Gene3D" id="1.10.3720.10">
    <property type="entry name" value="MetI-like"/>
    <property type="match status" value="1"/>
</dbReference>
<evidence type="ECO:0000256" key="5">
    <source>
        <dbReference type="ARBA" id="ARBA00022989"/>
    </source>
</evidence>
<evidence type="ECO:0000256" key="9">
    <source>
        <dbReference type="RuleBase" id="RU366001"/>
    </source>
</evidence>
<keyword evidence="6 9" id="KW-0764">Sulfate transport</keyword>
<dbReference type="Pfam" id="PF00528">
    <property type="entry name" value="BPD_transp_1"/>
    <property type="match status" value="1"/>
</dbReference>
<dbReference type="NCBIfam" id="TIGR00969">
    <property type="entry name" value="3a0106s02"/>
    <property type="match status" value="1"/>
</dbReference>
<dbReference type="RefSeq" id="WP_082421596.1">
    <property type="nucleotide sequence ID" value="NZ_DAWCMB010000226.1"/>
</dbReference>
<protein>
    <recommendedName>
        <fullName evidence="9">Sulfate transport system permease protein CysT</fullName>
    </recommendedName>
</protein>
<evidence type="ECO:0000256" key="7">
    <source>
        <dbReference type="ARBA" id="ARBA00023136"/>
    </source>
</evidence>
<name>A0ABV1BZW6_9FIRM</name>
<dbReference type="InterPro" id="IPR011865">
    <property type="entry name" value="CysT_permease"/>
</dbReference>
<accession>A0ABV1BZW6</accession>
<evidence type="ECO:0000259" key="10">
    <source>
        <dbReference type="PROSITE" id="PS50928"/>
    </source>
</evidence>
<evidence type="ECO:0000313" key="11">
    <source>
        <dbReference type="EMBL" id="MEQ2379986.1"/>
    </source>
</evidence>
<feature type="transmembrane region" description="Helical" evidence="9">
    <location>
        <begin position="273"/>
        <end position="297"/>
    </location>
</feature>
<dbReference type="Proteomes" id="UP001442364">
    <property type="component" value="Unassembled WGS sequence"/>
</dbReference>
<evidence type="ECO:0000256" key="3">
    <source>
        <dbReference type="ARBA" id="ARBA00022448"/>
    </source>
</evidence>
<keyword evidence="5 9" id="KW-1133">Transmembrane helix</keyword>
<dbReference type="InterPro" id="IPR000515">
    <property type="entry name" value="MetI-like"/>
</dbReference>
<evidence type="ECO:0000256" key="6">
    <source>
        <dbReference type="ARBA" id="ARBA00023032"/>
    </source>
</evidence>
<feature type="transmembrane region" description="Helical" evidence="9">
    <location>
        <begin position="169"/>
        <end position="193"/>
    </location>
</feature>
<dbReference type="InterPro" id="IPR005667">
    <property type="entry name" value="Sulph_transpt2"/>
</dbReference>
<evidence type="ECO:0000256" key="8">
    <source>
        <dbReference type="ARBA" id="ARBA00025323"/>
    </source>
</evidence>
<dbReference type="PANTHER" id="PTHR30406:SF8">
    <property type="entry name" value="SULFATE TRANSPORT SYSTEM PERMEASE PROTEIN CYST"/>
    <property type="match status" value="1"/>
</dbReference>
<gene>
    <name evidence="11" type="primary">cysT</name>
    <name evidence="11" type="ORF">WMO14_08845</name>
</gene>
<proteinExistence type="inferred from homology"/>
<organism evidence="11 12">
    <name type="scientific">[Lactobacillus] rogosae</name>
    <dbReference type="NCBI Taxonomy" id="706562"/>
    <lineage>
        <taxon>Bacteria</taxon>
        <taxon>Bacillati</taxon>
        <taxon>Bacillota</taxon>
        <taxon>Clostridia</taxon>
        <taxon>Lachnospirales</taxon>
        <taxon>Lachnospiraceae</taxon>
        <taxon>Lachnospira</taxon>
    </lineage>
</organism>
<keyword evidence="3 9" id="KW-0813">Transport</keyword>
<evidence type="ECO:0000313" key="12">
    <source>
        <dbReference type="Proteomes" id="UP001442364"/>
    </source>
</evidence>
<dbReference type="SUPFAM" id="SSF161098">
    <property type="entry name" value="MetI-like"/>
    <property type="match status" value="1"/>
</dbReference>
<dbReference type="NCBIfam" id="TIGR02139">
    <property type="entry name" value="permease_CysT"/>
    <property type="match status" value="1"/>
</dbReference>
<feature type="domain" description="ABC transmembrane type-1" evidence="10">
    <location>
        <begin position="90"/>
        <end position="294"/>
    </location>
</feature>
<comment type="function">
    <text evidence="8">Part of the ABC transporter complex CysAWTP (TC 3.A.1.6.1) involved in sulfate/thiosulfate import. Probably responsible for the translocation of the substrate across the membrane.</text>
</comment>
<reference evidence="11 12" key="1">
    <citation type="submission" date="2024-03" db="EMBL/GenBank/DDBJ databases">
        <title>Human intestinal bacterial collection.</title>
        <authorList>
            <person name="Pauvert C."/>
            <person name="Hitch T.C.A."/>
            <person name="Clavel T."/>
        </authorList>
    </citation>
    <scope>NUCLEOTIDE SEQUENCE [LARGE SCALE GENOMIC DNA]</scope>
    <source>
        <strain evidence="11 12">CLA-AA-H255</strain>
    </source>
</reference>
<keyword evidence="7 9" id="KW-0472">Membrane</keyword>
<dbReference type="PROSITE" id="PS50928">
    <property type="entry name" value="ABC_TM1"/>
    <property type="match status" value="1"/>
</dbReference>
<dbReference type="CDD" id="cd06261">
    <property type="entry name" value="TM_PBP2"/>
    <property type="match status" value="1"/>
</dbReference>
<dbReference type="PANTHER" id="PTHR30406">
    <property type="entry name" value="SULFATE TRANSPORT SYSTEM PERMEASE PROTEIN"/>
    <property type="match status" value="1"/>
</dbReference>
<comment type="caution">
    <text evidence="11">The sequence shown here is derived from an EMBL/GenBank/DDBJ whole genome shotgun (WGS) entry which is preliminary data.</text>
</comment>
<comment type="subunit">
    <text evidence="2">The complex is composed of two ATP-binding proteins (CysA), two transmembrane proteins (CysT and CysW) and a solute-binding protein (CysP).</text>
</comment>
<comment type="subcellular location">
    <subcellularLocation>
        <location evidence="1">Membrane</location>
        <topology evidence="1">Multi-pass membrane protein</topology>
    </subcellularLocation>
</comment>
<evidence type="ECO:0000256" key="4">
    <source>
        <dbReference type="ARBA" id="ARBA00022692"/>
    </source>
</evidence>
<sequence>MKSITTDRTIDNNKQPDYDTAFDEIKNSRKFGKDKKVRVIPGFHLTLGITVTMLSLIVLIPLASVMVYSLKLPPAEFIRLVTKQNVVNAFVTSIGCSFIAAVINCVFGTIIAWTFVKYDFAGKRVLDGLIELPFALPTAVAGITLSKMYSETGILGKPLASIGIKVSYTHLGLITALVFVGIPFVVRAVMPVLEKMDSQYEEAAYMLGASPSKTFFKVILPEISPALLTGFGLAFARGIGEYGSVIYISGNSAKEHTQVVSYVIMQKLNYIDYASATAIALVMLIISFLILLIINIIQMRQAKRTM</sequence>
<keyword evidence="12" id="KW-1185">Reference proteome</keyword>
<dbReference type="EMBL" id="JBBMER010000006">
    <property type="protein sequence ID" value="MEQ2379986.1"/>
    <property type="molecule type" value="Genomic_DNA"/>
</dbReference>
<evidence type="ECO:0000256" key="1">
    <source>
        <dbReference type="ARBA" id="ARBA00004141"/>
    </source>
</evidence>
<dbReference type="InterPro" id="IPR035906">
    <property type="entry name" value="MetI-like_sf"/>
</dbReference>
<keyword evidence="4 9" id="KW-0812">Transmembrane</keyword>
<evidence type="ECO:0000256" key="2">
    <source>
        <dbReference type="ARBA" id="ARBA00011779"/>
    </source>
</evidence>
<feature type="transmembrane region" description="Helical" evidence="9">
    <location>
        <begin position="90"/>
        <end position="116"/>
    </location>
</feature>
<feature type="transmembrane region" description="Helical" evidence="9">
    <location>
        <begin position="45"/>
        <end position="70"/>
    </location>
</feature>
<comment type="caution">
    <text evidence="9">Lacks conserved residue(s) required for the propagation of feature annotation.</text>
</comment>
<comment type="function">
    <text evidence="9">Part of the ABC transporter complex (TC 3.A.1.6.1) involved in sulfate/thiosulfate import.</text>
</comment>
<comment type="similarity">
    <text evidence="9">Belongs to the binding-protein-dependent transport system permease family. CysTW subfamily.</text>
</comment>